<accession>A0A1E7Z0Q7</accession>
<organism evidence="2 3">
    <name type="scientific">Acidithiobacillus caldus</name>
    <dbReference type="NCBI Taxonomy" id="33059"/>
    <lineage>
        <taxon>Bacteria</taxon>
        <taxon>Pseudomonadati</taxon>
        <taxon>Pseudomonadota</taxon>
        <taxon>Acidithiobacillia</taxon>
        <taxon>Acidithiobacillales</taxon>
        <taxon>Acidithiobacillaceae</taxon>
        <taxon>Acidithiobacillus</taxon>
    </lineage>
</organism>
<evidence type="ECO:0000313" key="2">
    <source>
        <dbReference type="EMBL" id="OFC62367.1"/>
    </source>
</evidence>
<proteinExistence type="predicted"/>
<dbReference type="Proteomes" id="UP000175707">
    <property type="component" value="Unassembled WGS sequence"/>
</dbReference>
<dbReference type="AlphaFoldDB" id="A0A1E7Z0Q7"/>
<gene>
    <name evidence="2" type="ORF">BAE30_02270</name>
</gene>
<feature type="region of interest" description="Disordered" evidence="1">
    <location>
        <begin position="59"/>
        <end position="116"/>
    </location>
</feature>
<dbReference type="EMBL" id="LZYH01000254">
    <property type="protein sequence ID" value="OFC62367.1"/>
    <property type="molecule type" value="Genomic_DNA"/>
</dbReference>
<name>A0A1E7Z0Q7_9PROT</name>
<comment type="caution">
    <text evidence="2">The sequence shown here is derived from an EMBL/GenBank/DDBJ whole genome shotgun (WGS) entry which is preliminary data.</text>
</comment>
<reference evidence="2 3" key="1">
    <citation type="submission" date="2016-06" db="EMBL/GenBank/DDBJ databases">
        <title>Gene turnover analysis identifies the evolutionary adaptation of the extremophile Acidithiobacillus caldus.</title>
        <authorList>
            <person name="Zhang X."/>
        </authorList>
    </citation>
    <scope>NUCLEOTIDE SEQUENCE [LARGE SCALE GENOMIC DNA]</scope>
    <source>
        <strain evidence="2 3">S1</strain>
    </source>
</reference>
<dbReference type="Pfam" id="PF09676">
    <property type="entry name" value="TraV"/>
    <property type="match status" value="1"/>
</dbReference>
<evidence type="ECO:0000256" key="1">
    <source>
        <dbReference type="SAM" id="MobiDB-lite"/>
    </source>
</evidence>
<protein>
    <submittedName>
        <fullName evidence="2">Type IV conjugative transfer system protein TraV</fullName>
    </submittedName>
</protein>
<dbReference type="NCBIfam" id="TIGR02747">
    <property type="entry name" value="TraV"/>
    <property type="match status" value="1"/>
</dbReference>
<evidence type="ECO:0000313" key="3">
    <source>
        <dbReference type="Proteomes" id="UP000175707"/>
    </source>
</evidence>
<dbReference type="InterPro" id="IPR014118">
    <property type="entry name" value="T4SS_TraV"/>
</dbReference>
<feature type="compositionally biased region" description="Low complexity" evidence="1">
    <location>
        <begin position="82"/>
        <end position="106"/>
    </location>
</feature>
<dbReference type="PROSITE" id="PS51257">
    <property type="entry name" value="PROKAR_LIPOPROTEIN"/>
    <property type="match status" value="1"/>
</dbReference>
<sequence length="173" mass="18330">MNRKWIIAALMPALLAGCATTTREACVHGKGGLCVSSREIYGATRNRDQINPDKNTLKAQQEAAKLIGSPPSSKDELPNIDAGPGTSTAATGSASEGSGSQGNGSTDPAALLQSPHYPRPLITQPRVMRIWIAPYQGPQGNLHFPGLVYSIVTPQQWAFGDDSQKAQPLAPVW</sequence>